<dbReference type="RefSeq" id="WP_209361576.1">
    <property type="nucleotide sequence ID" value="NZ_JAGISH010000007.1"/>
</dbReference>
<reference evidence="2" key="1">
    <citation type="submission" date="2021-03" db="EMBL/GenBank/DDBJ databases">
        <title>Sagittula salina sp. nov. strain M10.9X isolated from the marine waste.</title>
        <authorList>
            <person name="Satari L."/>
            <person name="Molina-Menor E."/>
            <person name="Vidal-Verdu A."/>
            <person name="Pascual J."/>
            <person name="Pereto J."/>
            <person name="Porcar M."/>
        </authorList>
    </citation>
    <scope>NUCLEOTIDE SEQUENCE</scope>
    <source>
        <strain evidence="2">M10.9X</strain>
    </source>
</reference>
<sequence>MDPETSARFLDFAAGDENPELRRELERVGLTRSNPEVPILRRPMILPGCHAMAVKTILAARQMLFFRRFGSTLRWAMMHQPRPVLRDADVLGAFCRAESFLPSRLGDLDCLPRALALFAFLRHASRRPVFVIGVKRFPFTAHAWVELGGKPVLENEQDESRISAFRPILRVA</sequence>
<accession>A0A940MKT9</accession>
<dbReference type="InterPro" id="IPR053521">
    <property type="entry name" value="McjB-like"/>
</dbReference>
<dbReference type="Proteomes" id="UP000675940">
    <property type="component" value="Unassembled WGS sequence"/>
</dbReference>
<dbReference type="EMBL" id="JAGISH010000007">
    <property type="protein sequence ID" value="MBP0483655.1"/>
    <property type="molecule type" value="Genomic_DNA"/>
</dbReference>
<keyword evidence="3" id="KW-1185">Reference proteome</keyword>
<dbReference type="AlphaFoldDB" id="A0A940MKT9"/>
<gene>
    <name evidence="2" type="ORF">J5474_14315</name>
</gene>
<comment type="caution">
    <text evidence="2">The sequence shown here is derived from an EMBL/GenBank/DDBJ whole genome shotgun (WGS) entry which is preliminary data.</text>
</comment>
<organism evidence="2 3">
    <name type="scientific">Sagittula salina</name>
    <dbReference type="NCBI Taxonomy" id="2820268"/>
    <lineage>
        <taxon>Bacteria</taxon>
        <taxon>Pseudomonadati</taxon>
        <taxon>Pseudomonadota</taxon>
        <taxon>Alphaproteobacteria</taxon>
        <taxon>Rhodobacterales</taxon>
        <taxon>Roseobacteraceae</taxon>
        <taxon>Sagittula</taxon>
    </lineage>
</organism>
<dbReference type="InterPro" id="IPR032708">
    <property type="entry name" value="McjB_C"/>
</dbReference>
<protein>
    <submittedName>
        <fullName evidence="2">Lasso peptide biosynthesis B2 protein</fullName>
    </submittedName>
</protein>
<proteinExistence type="predicted"/>
<evidence type="ECO:0000259" key="1">
    <source>
        <dbReference type="Pfam" id="PF13471"/>
    </source>
</evidence>
<evidence type="ECO:0000313" key="2">
    <source>
        <dbReference type="EMBL" id="MBP0483655.1"/>
    </source>
</evidence>
<dbReference type="Pfam" id="PF13471">
    <property type="entry name" value="Transglut_core3"/>
    <property type="match status" value="1"/>
</dbReference>
<name>A0A940MKT9_9RHOB</name>
<evidence type="ECO:0000313" key="3">
    <source>
        <dbReference type="Proteomes" id="UP000675940"/>
    </source>
</evidence>
<dbReference type="NCBIfam" id="NF033537">
    <property type="entry name" value="lasso_biosyn_B2"/>
    <property type="match status" value="1"/>
</dbReference>
<feature type="domain" description="Microcin J25-processing protein McjB C-terminal" evidence="1">
    <location>
        <begin position="62"/>
        <end position="169"/>
    </location>
</feature>